<reference evidence="1" key="1">
    <citation type="journal article" date="2023" name="Nat. Commun.">
        <title>Diploid and tetraploid genomes of Acorus and the evolution of monocots.</title>
        <authorList>
            <person name="Ma L."/>
            <person name="Liu K.W."/>
            <person name="Li Z."/>
            <person name="Hsiao Y.Y."/>
            <person name="Qi Y."/>
            <person name="Fu T."/>
            <person name="Tang G.D."/>
            <person name="Zhang D."/>
            <person name="Sun W.H."/>
            <person name="Liu D.K."/>
            <person name="Li Y."/>
            <person name="Chen G.Z."/>
            <person name="Liu X.D."/>
            <person name="Liao X.Y."/>
            <person name="Jiang Y.T."/>
            <person name="Yu X."/>
            <person name="Hao Y."/>
            <person name="Huang J."/>
            <person name="Zhao X.W."/>
            <person name="Ke S."/>
            <person name="Chen Y.Y."/>
            <person name="Wu W.L."/>
            <person name="Hsu J.L."/>
            <person name="Lin Y.F."/>
            <person name="Huang M.D."/>
            <person name="Li C.Y."/>
            <person name="Huang L."/>
            <person name="Wang Z.W."/>
            <person name="Zhao X."/>
            <person name="Zhong W.Y."/>
            <person name="Peng D.H."/>
            <person name="Ahmad S."/>
            <person name="Lan S."/>
            <person name="Zhang J.S."/>
            <person name="Tsai W.C."/>
            <person name="Van de Peer Y."/>
            <person name="Liu Z.J."/>
        </authorList>
    </citation>
    <scope>NUCLEOTIDE SEQUENCE</scope>
    <source>
        <strain evidence="1">CP</strain>
    </source>
</reference>
<dbReference type="GO" id="GO:0046621">
    <property type="term" value="P:negative regulation of organ growth"/>
    <property type="evidence" value="ECO:0007669"/>
    <property type="project" value="InterPro"/>
</dbReference>
<organism evidence="1 2">
    <name type="scientific">Acorus calamus</name>
    <name type="common">Sweet flag</name>
    <dbReference type="NCBI Taxonomy" id="4465"/>
    <lineage>
        <taxon>Eukaryota</taxon>
        <taxon>Viridiplantae</taxon>
        <taxon>Streptophyta</taxon>
        <taxon>Embryophyta</taxon>
        <taxon>Tracheophyta</taxon>
        <taxon>Spermatophyta</taxon>
        <taxon>Magnoliopsida</taxon>
        <taxon>Liliopsida</taxon>
        <taxon>Acoraceae</taxon>
        <taxon>Acorus</taxon>
    </lineage>
</organism>
<dbReference type="GO" id="GO:0010997">
    <property type="term" value="F:anaphase-promoting complex binding"/>
    <property type="evidence" value="ECO:0007669"/>
    <property type="project" value="InterPro"/>
</dbReference>
<dbReference type="InterPro" id="IPR037547">
    <property type="entry name" value="SAMBA"/>
</dbReference>
<dbReference type="PANTHER" id="PTHR37387:SF1">
    <property type="entry name" value="PROTEIN SAMBA"/>
    <property type="match status" value="1"/>
</dbReference>
<keyword evidence="2" id="KW-1185">Reference proteome</keyword>
<sequence>MASLQKEVKSMDEDSWKFAGPRSQINLVSRPVERSVFGNGNRFYNAIDKSSCRSSYRISSHILFLIVKDAMVTKLHQTKLNVMGDGYSKTIIDLNLGCLAQSPMGEVTVKSFINKRRIYKTFDIHKVAGIFQGDSSLGSDPDDPNPST</sequence>
<reference evidence="1" key="2">
    <citation type="submission" date="2023-06" db="EMBL/GenBank/DDBJ databases">
        <authorList>
            <person name="Ma L."/>
            <person name="Liu K.-W."/>
            <person name="Li Z."/>
            <person name="Hsiao Y.-Y."/>
            <person name="Qi Y."/>
            <person name="Fu T."/>
            <person name="Tang G."/>
            <person name="Zhang D."/>
            <person name="Sun W.-H."/>
            <person name="Liu D.-K."/>
            <person name="Li Y."/>
            <person name="Chen G.-Z."/>
            <person name="Liu X.-D."/>
            <person name="Liao X.-Y."/>
            <person name="Jiang Y.-T."/>
            <person name="Yu X."/>
            <person name="Hao Y."/>
            <person name="Huang J."/>
            <person name="Zhao X.-W."/>
            <person name="Ke S."/>
            <person name="Chen Y.-Y."/>
            <person name="Wu W.-L."/>
            <person name="Hsu J.-L."/>
            <person name="Lin Y.-F."/>
            <person name="Huang M.-D."/>
            <person name="Li C.-Y."/>
            <person name="Huang L."/>
            <person name="Wang Z.-W."/>
            <person name="Zhao X."/>
            <person name="Zhong W.-Y."/>
            <person name="Peng D.-H."/>
            <person name="Ahmad S."/>
            <person name="Lan S."/>
            <person name="Zhang J.-S."/>
            <person name="Tsai W.-C."/>
            <person name="Van De Peer Y."/>
            <person name="Liu Z.-J."/>
        </authorList>
    </citation>
    <scope>NUCLEOTIDE SEQUENCE</scope>
    <source>
        <strain evidence="1">CP</strain>
        <tissue evidence="1">Leaves</tissue>
    </source>
</reference>
<dbReference type="AlphaFoldDB" id="A0AAV9DZF1"/>
<comment type="caution">
    <text evidence="1">The sequence shown here is derived from an EMBL/GenBank/DDBJ whole genome shotgun (WGS) entry which is preliminary data.</text>
</comment>
<dbReference type="EMBL" id="JAUJYO010000010">
    <property type="protein sequence ID" value="KAK1306416.1"/>
    <property type="molecule type" value="Genomic_DNA"/>
</dbReference>
<evidence type="ECO:0000313" key="1">
    <source>
        <dbReference type="EMBL" id="KAK1306416.1"/>
    </source>
</evidence>
<dbReference type="Proteomes" id="UP001180020">
    <property type="component" value="Unassembled WGS sequence"/>
</dbReference>
<dbReference type="PANTHER" id="PTHR37387">
    <property type="entry name" value="PROTEIN SAMBA"/>
    <property type="match status" value="1"/>
</dbReference>
<proteinExistence type="predicted"/>
<name>A0AAV9DZF1_ACOCL</name>
<evidence type="ECO:0000313" key="2">
    <source>
        <dbReference type="Proteomes" id="UP001180020"/>
    </source>
</evidence>
<accession>A0AAV9DZF1</accession>
<protein>
    <submittedName>
        <fullName evidence="1">Uncharacterized protein</fullName>
    </submittedName>
</protein>
<gene>
    <name evidence="1" type="ORF">QJS10_CPA10g01199</name>
</gene>